<dbReference type="PANTHER" id="PTHR30055">
    <property type="entry name" value="HTH-TYPE TRANSCRIPTIONAL REGULATOR RUTR"/>
    <property type="match status" value="1"/>
</dbReference>
<feature type="DNA-binding region" description="H-T-H motif" evidence="4">
    <location>
        <begin position="35"/>
        <end position="54"/>
    </location>
</feature>
<dbReference type="Pfam" id="PF17939">
    <property type="entry name" value="TetR_C_30"/>
    <property type="match status" value="1"/>
</dbReference>
<comment type="caution">
    <text evidence="7">The sequence shown here is derived from an EMBL/GenBank/DDBJ whole genome shotgun (WGS) entry which is preliminary data.</text>
</comment>
<dbReference type="SUPFAM" id="SSF48498">
    <property type="entry name" value="Tetracyclin repressor-like, C-terminal domain"/>
    <property type="match status" value="1"/>
</dbReference>
<dbReference type="PRINTS" id="PR00455">
    <property type="entry name" value="HTHTETR"/>
</dbReference>
<organism evidence="7 8">
    <name type="scientific">Povalibacter uvarum</name>
    <dbReference type="NCBI Taxonomy" id="732238"/>
    <lineage>
        <taxon>Bacteria</taxon>
        <taxon>Pseudomonadati</taxon>
        <taxon>Pseudomonadota</taxon>
        <taxon>Gammaproteobacteria</taxon>
        <taxon>Steroidobacterales</taxon>
        <taxon>Steroidobacteraceae</taxon>
        <taxon>Povalibacter</taxon>
    </lineage>
</organism>
<reference evidence="7 8" key="1">
    <citation type="submission" date="2020-08" db="EMBL/GenBank/DDBJ databases">
        <title>Genomic Encyclopedia of Type Strains, Phase IV (KMG-IV): sequencing the most valuable type-strain genomes for metagenomic binning, comparative biology and taxonomic classification.</title>
        <authorList>
            <person name="Goeker M."/>
        </authorList>
    </citation>
    <scope>NUCLEOTIDE SEQUENCE [LARGE SCALE GENOMIC DNA]</scope>
    <source>
        <strain evidence="7 8">DSM 26723</strain>
    </source>
</reference>
<keyword evidence="1" id="KW-0805">Transcription regulation</keyword>
<dbReference type="Proteomes" id="UP000588068">
    <property type="component" value="Unassembled WGS sequence"/>
</dbReference>
<dbReference type="Gene3D" id="1.10.357.10">
    <property type="entry name" value="Tetracycline Repressor, domain 2"/>
    <property type="match status" value="1"/>
</dbReference>
<protein>
    <submittedName>
        <fullName evidence="7">AcrR family transcriptional regulator</fullName>
    </submittedName>
</protein>
<feature type="domain" description="HTH tetR-type" evidence="6">
    <location>
        <begin position="12"/>
        <end position="72"/>
    </location>
</feature>
<feature type="region of interest" description="Disordered" evidence="5">
    <location>
        <begin position="214"/>
        <end position="233"/>
    </location>
</feature>
<evidence type="ECO:0000256" key="1">
    <source>
        <dbReference type="ARBA" id="ARBA00023015"/>
    </source>
</evidence>
<evidence type="ECO:0000313" key="8">
    <source>
        <dbReference type="Proteomes" id="UP000588068"/>
    </source>
</evidence>
<gene>
    <name evidence="7" type="ORF">HNQ60_002338</name>
</gene>
<name>A0A841HK86_9GAMM</name>
<dbReference type="AlphaFoldDB" id="A0A841HK86"/>
<dbReference type="InterPro" id="IPR050109">
    <property type="entry name" value="HTH-type_TetR-like_transc_reg"/>
</dbReference>
<dbReference type="InterPro" id="IPR036271">
    <property type="entry name" value="Tet_transcr_reg_TetR-rel_C_sf"/>
</dbReference>
<dbReference type="PANTHER" id="PTHR30055:SF234">
    <property type="entry name" value="HTH-TYPE TRANSCRIPTIONAL REGULATOR BETI"/>
    <property type="match status" value="1"/>
</dbReference>
<keyword evidence="8" id="KW-1185">Reference proteome</keyword>
<evidence type="ECO:0000313" key="7">
    <source>
        <dbReference type="EMBL" id="MBB6093457.1"/>
    </source>
</evidence>
<evidence type="ECO:0000256" key="4">
    <source>
        <dbReference type="PROSITE-ProRule" id="PRU00335"/>
    </source>
</evidence>
<dbReference type="PROSITE" id="PS50977">
    <property type="entry name" value="HTH_TETR_2"/>
    <property type="match status" value="1"/>
</dbReference>
<proteinExistence type="predicted"/>
<accession>A0A841HK86</accession>
<keyword evidence="3" id="KW-0804">Transcription</keyword>
<evidence type="ECO:0000256" key="5">
    <source>
        <dbReference type="SAM" id="MobiDB-lite"/>
    </source>
</evidence>
<dbReference type="InterPro" id="IPR041586">
    <property type="entry name" value="PsrA_TetR_C"/>
</dbReference>
<dbReference type="SUPFAM" id="SSF46689">
    <property type="entry name" value="Homeodomain-like"/>
    <property type="match status" value="1"/>
</dbReference>
<dbReference type="RefSeq" id="WP_184331900.1">
    <property type="nucleotide sequence ID" value="NZ_JACHHZ010000003.1"/>
</dbReference>
<feature type="compositionally biased region" description="Basic residues" evidence="5">
    <location>
        <begin position="222"/>
        <end position="233"/>
    </location>
</feature>
<dbReference type="GO" id="GO:0003700">
    <property type="term" value="F:DNA-binding transcription factor activity"/>
    <property type="evidence" value="ECO:0007669"/>
    <property type="project" value="TreeGrafter"/>
</dbReference>
<dbReference type="Pfam" id="PF00440">
    <property type="entry name" value="TetR_N"/>
    <property type="match status" value="1"/>
</dbReference>
<evidence type="ECO:0000256" key="2">
    <source>
        <dbReference type="ARBA" id="ARBA00023125"/>
    </source>
</evidence>
<dbReference type="InterPro" id="IPR009057">
    <property type="entry name" value="Homeodomain-like_sf"/>
</dbReference>
<evidence type="ECO:0000256" key="3">
    <source>
        <dbReference type="ARBA" id="ARBA00023163"/>
    </source>
</evidence>
<sequence>MARRSKTPTATADTREKLIEVAARHFAEHGYRGASQREIQRELGVNPGAVHYHFGSKEALYRGVIDAFIHGVQEERLKLLKEMDPELVGRARLRRLLYSYFYPHVALASTAAGLPYARILAGVQHEYKTASAKIFDDIVAPVRNRYIAAILELFPDTPRAEIQRLLAMSVALMAVTATWHDSVPKAVANEEAVRELARELARFTAAGFEAHLGEKTRSTGGAKRKRAVRKTAR</sequence>
<dbReference type="GO" id="GO:0000976">
    <property type="term" value="F:transcription cis-regulatory region binding"/>
    <property type="evidence" value="ECO:0007669"/>
    <property type="project" value="TreeGrafter"/>
</dbReference>
<keyword evidence="2 4" id="KW-0238">DNA-binding</keyword>
<evidence type="ECO:0000259" key="6">
    <source>
        <dbReference type="PROSITE" id="PS50977"/>
    </source>
</evidence>
<dbReference type="EMBL" id="JACHHZ010000003">
    <property type="protein sequence ID" value="MBB6093457.1"/>
    <property type="molecule type" value="Genomic_DNA"/>
</dbReference>
<dbReference type="InterPro" id="IPR001647">
    <property type="entry name" value="HTH_TetR"/>
</dbReference>